<dbReference type="EMBL" id="JBBPBN010000007">
    <property type="protein sequence ID" value="KAK9033874.1"/>
    <property type="molecule type" value="Genomic_DNA"/>
</dbReference>
<evidence type="ECO:0000313" key="1">
    <source>
        <dbReference type="EMBL" id="KAK9033874.1"/>
    </source>
</evidence>
<keyword evidence="2" id="KW-1185">Reference proteome</keyword>
<gene>
    <name evidence="1" type="ORF">V6N11_050055</name>
</gene>
<accession>A0ABR2T9E3</accession>
<reference evidence="1 2" key="1">
    <citation type="journal article" date="2024" name="G3 (Bethesda)">
        <title>Genome assembly of Hibiscus sabdariffa L. provides insights into metabolisms of medicinal natural products.</title>
        <authorList>
            <person name="Kim T."/>
        </authorList>
    </citation>
    <scope>NUCLEOTIDE SEQUENCE [LARGE SCALE GENOMIC DNA]</scope>
    <source>
        <strain evidence="1">TK-2024</strain>
        <tissue evidence="1">Old leaves</tissue>
    </source>
</reference>
<evidence type="ECO:0000313" key="2">
    <source>
        <dbReference type="Proteomes" id="UP001396334"/>
    </source>
</evidence>
<comment type="caution">
    <text evidence="1">The sequence shown here is derived from an EMBL/GenBank/DDBJ whole genome shotgun (WGS) entry which is preliminary data.</text>
</comment>
<protein>
    <submittedName>
        <fullName evidence="1">Uncharacterized protein</fullName>
    </submittedName>
</protein>
<dbReference type="Proteomes" id="UP001396334">
    <property type="component" value="Unassembled WGS sequence"/>
</dbReference>
<proteinExistence type="predicted"/>
<organism evidence="1 2">
    <name type="scientific">Hibiscus sabdariffa</name>
    <name type="common">roselle</name>
    <dbReference type="NCBI Taxonomy" id="183260"/>
    <lineage>
        <taxon>Eukaryota</taxon>
        <taxon>Viridiplantae</taxon>
        <taxon>Streptophyta</taxon>
        <taxon>Embryophyta</taxon>
        <taxon>Tracheophyta</taxon>
        <taxon>Spermatophyta</taxon>
        <taxon>Magnoliopsida</taxon>
        <taxon>eudicotyledons</taxon>
        <taxon>Gunneridae</taxon>
        <taxon>Pentapetalae</taxon>
        <taxon>rosids</taxon>
        <taxon>malvids</taxon>
        <taxon>Malvales</taxon>
        <taxon>Malvaceae</taxon>
        <taxon>Malvoideae</taxon>
        <taxon>Hibiscus</taxon>
    </lineage>
</organism>
<name>A0ABR2T9E3_9ROSI</name>
<sequence length="89" mass="9548">MDNGPVEVVEGGVGNVQNGGRNCVHIETTHSSPRKWLDEGSMGAGIQNCGLTMQQKEKLIVARSELDIEWASNSNERVASQGIVVPTKT</sequence>